<dbReference type="InterPro" id="IPR014001">
    <property type="entry name" value="Helicase_ATP-bd"/>
</dbReference>
<dbReference type="Gene3D" id="3.40.50.300">
    <property type="entry name" value="P-loop containing nucleotide triphosphate hydrolases"/>
    <property type="match status" value="2"/>
</dbReference>
<name>A0A2K2H8Y2_9BACT</name>
<dbReference type="PROSITE" id="PS51194">
    <property type="entry name" value="HELICASE_CTER"/>
    <property type="match status" value="1"/>
</dbReference>
<dbReference type="SMART" id="SM00490">
    <property type="entry name" value="HELICc"/>
    <property type="match status" value="1"/>
</dbReference>
<dbReference type="GO" id="GO:0005524">
    <property type="term" value="F:ATP binding"/>
    <property type="evidence" value="ECO:0007669"/>
    <property type="project" value="UniProtKB-KW"/>
</dbReference>
<feature type="domain" description="Helicase C-terminal" evidence="4">
    <location>
        <begin position="930"/>
        <end position="1089"/>
    </location>
</feature>
<dbReference type="InterPro" id="IPR011545">
    <property type="entry name" value="DEAD/DEAH_box_helicase_dom"/>
</dbReference>
<dbReference type="Pfam" id="PF00270">
    <property type="entry name" value="DEAD"/>
    <property type="match status" value="1"/>
</dbReference>
<dbReference type="OrthoDB" id="9815222at2"/>
<dbReference type="GO" id="GO:0036297">
    <property type="term" value="P:interstrand cross-link repair"/>
    <property type="evidence" value="ECO:0007669"/>
    <property type="project" value="TreeGrafter"/>
</dbReference>
<sequence>MSDSNPLVLFETLRETLRRYIPTTLPISRRYPSLQEEFRSLLNDQTLVKGPYVEALPDFEKGQSIADFLDAGYLHEGFRALPEEWLERPLHKHQEEALKLACRDRESLMVATGTGSGKTESFLFPIADRLLRDGNLESPGVRCLIVYPMNSLANDQLYYRIAPLFGNFLAAHGIRFGRFTSHVKANTPRRDVESQLKKNDKLMAALQSRSVPSNWLLTREEMLEAPPHILITNYAMLEHLLLLPRNAPLFAQNTLNMIVLDEIHTYGGAQATEVAYLLRKLKNRLGCTEPLQVFGTSASLPEGQDADEKICRFASDLFGEKVGHVVRGKRIPHEHIRSQKASFSLDVDTWIAIGKILQGMVDSGKLDVRTWEDHLAENALTEKLPSLNSANSLGVELLNIFAANAEIHRVSQFLQKNGVSHFLDVARSVFGEQDVPRQNSAALSAVLHVGMLARKDDQSFPLLPCRYHLAANSIEGVCVSLSESSSEGWGSLKAFRHYQDADGKPFFPMLVCRKCGQPYFEGFEAGGQLHPRLPGDGSTAFRRVFWLGSPPENPTADEIDDLSEEPEAELDLAGNKVINPLSGELDPAEGPKMKIFEVPTVRNEDDEGDYVRKCLACGGSTGLTDMEVVTRMHPGNEAFGSVIVQKVLEALPPSQHDRPMKGRSLLTFSDNRQDAAFFAPYFERTGGDFALRTAIHQVLMAADPDDDPMDLELLADKVFRYWHKHGQPGMIVDDGRFVSDRRKIKPLLMGRIAAEFCTPTGRRNSLEAMGLVQVTYPKRSMQRLIKTLQENTPAEFHDQIDSLAHLFLETIRREKAIGNLFDVDLRDPFIWGDVFAHSKAFQFKKTDPRIKHTWSPPEGDKVHNRRSWYLVEQLGWSWSEARDFLALFWETIDELNLLIKLDRGFGLDGEKLQFLSASQTPLHICNSCGLLQRHVVNSRCSAFRCKGQTHQFTGEERERLRAQNHYVYSYEFGKGMIPRAKEHTAALSTDLREKIEQEFAEDKINLLSCTTTMEMGVDLGELEAVVNLNIPPGIANYQQRTGRAGRRAQAAPFCVTVAKNSNYDQNCFREFRAYLEGKAPIPFFLLDNPQLFRRHQNGIVLSGFLKHRIQDISKNAPSLSDFFDDSFGASEFQAFSEDLNFWLESEAGAGFLEEAENLIKLLPGHIPSSIGLASSELRQHFRQNLMRFAQEVYERWDRYHEKLLECDKDEAAAVTINERQRAVGSKRHWLNMQSQFMGQFLVGQLSQRGLIPTYSFPVHSLSLEVVKEKEQSFGFGEGEVVLSRDAALGISEYAPSSEVVANGRIWRSSGLAYYPKMFMPTEYYVACSECHHVDVAIAREDVPAICSNCGSKKQRNIRSYIEPKGFVTHYDERIGKDPGMHRRRPKKADEARLITIPRDELFTTTDHPSVRRAVLRAVPVDEGQQEGRLVILNRGPRKYGYHICPRCNYGEPASKPGGVTREHRDPIGGRPCKNTKLNYTLDLAHTFETDVLLLRLNREIPTLGEGVKAQQSQEAFARTLAEAMRFAAATLLDIRAEELRATYRRSGRYIEVILYDAIAGGAGYCIKLSESVSLQDLLKSALNVLDCRRDCSSACTSCLCDYSNQLSWDLFDRHAVIPWLESFTTEELPGPYEEMGCSLWEKPSLGMLGEQLSGMQHVTLLGYSPPSDESCDAKTRQWLVDWLNQGNTATMLFRDKPVLSAGKVPAKFREVLRYLYPFAKDSRFHVGWLDLKELSDAELLPRLFAGDEKSCFSVFSDRPAVSILGPLLPDPCYTKKAGGNLAARMMSLKNATKYFSPEELSEHAPVLRWGLKKGAPREYAQIFDPIKEQYVQNLTIRDPYCGIVGFQREALIRFLATIIEIAETVEKVTVFCKEQHFKHERYQQSFILQKELSGQLKDRFPSIKKFVVNVIPFTHAKGFHDRFMEFEVVSADGCTDKHFFDMSGGLDHLFDPRRDTTVYYYK</sequence>
<reference evidence="5 6" key="1">
    <citation type="journal article" date="2018" name="Genome Announc.">
        <title>Genome Sequence of Geothermobacter sp. HR-1 Iron Reducer from the Loihi Seamount.</title>
        <authorList>
            <person name="Smith H."/>
            <person name="Abuyen K."/>
            <person name="Tremblay J."/>
            <person name="Savalia P."/>
            <person name="Perez-Rodriguez I."/>
            <person name="Emerson D."/>
            <person name="Tully B."/>
            <person name="Amend J."/>
        </authorList>
    </citation>
    <scope>NUCLEOTIDE SEQUENCE [LARGE SCALE GENOMIC DNA]</scope>
    <source>
        <strain evidence="5 6">HR-1</strain>
    </source>
</reference>
<evidence type="ECO:0008006" key="7">
    <source>
        <dbReference type="Google" id="ProtNLM"/>
    </source>
</evidence>
<protein>
    <recommendedName>
        <fullName evidence="7">Helicase conserved C-terminal domain-containing protein</fullName>
    </recommendedName>
</protein>
<evidence type="ECO:0000259" key="4">
    <source>
        <dbReference type="PROSITE" id="PS51194"/>
    </source>
</evidence>
<accession>A0A2K2H8Y2</accession>
<keyword evidence="1" id="KW-0547">Nucleotide-binding</keyword>
<dbReference type="InterPro" id="IPR001650">
    <property type="entry name" value="Helicase_C-like"/>
</dbReference>
<keyword evidence="2" id="KW-0067">ATP-binding</keyword>
<dbReference type="GO" id="GO:0043138">
    <property type="term" value="F:3'-5' DNA helicase activity"/>
    <property type="evidence" value="ECO:0007669"/>
    <property type="project" value="TreeGrafter"/>
</dbReference>
<dbReference type="RefSeq" id="WP_103115848.1">
    <property type="nucleotide sequence ID" value="NZ_PPFX01000025.1"/>
</dbReference>
<dbReference type="GO" id="GO:0006289">
    <property type="term" value="P:nucleotide-excision repair"/>
    <property type="evidence" value="ECO:0007669"/>
    <property type="project" value="TreeGrafter"/>
</dbReference>
<dbReference type="SMART" id="SM00487">
    <property type="entry name" value="DEXDc"/>
    <property type="match status" value="1"/>
</dbReference>
<evidence type="ECO:0000313" key="6">
    <source>
        <dbReference type="Proteomes" id="UP000236340"/>
    </source>
</evidence>
<dbReference type="Pfam" id="PF00271">
    <property type="entry name" value="Helicase_C"/>
    <property type="match status" value="1"/>
</dbReference>
<feature type="domain" description="Helicase ATP-binding" evidence="3">
    <location>
        <begin position="99"/>
        <end position="318"/>
    </location>
</feature>
<dbReference type="Pfam" id="PF09369">
    <property type="entry name" value="MZB"/>
    <property type="match status" value="1"/>
</dbReference>
<evidence type="ECO:0000259" key="3">
    <source>
        <dbReference type="PROSITE" id="PS51192"/>
    </source>
</evidence>
<organism evidence="5 6">
    <name type="scientific">Geothermobacter hydrogeniphilus</name>
    <dbReference type="NCBI Taxonomy" id="1969733"/>
    <lineage>
        <taxon>Bacteria</taxon>
        <taxon>Pseudomonadati</taxon>
        <taxon>Thermodesulfobacteriota</taxon>
        <taxon>Desulfuromonadia</taxon>
        <taxon>Desulfuromonadales</taxon>
        <taxon>Geothermobacteraceae</taxon>
        <taxon>Geothermobacter</taxon>
    </lineage>
</organism>
<dbReference type="GO" id="GO:0003676">
    <property type="term" value="F:nucleic acid binding"/>
    <property type="evidence" value="ECO:0007669"/>
    <property type="project" value="InterPro"/>
</dbReference>
<evidence type="ECO:0000313" key="5">
    <source>
        <dbReference type="EMBL" id="PNU19689.1"/>
    </source>
</evidence>
<dbReference type="InterPro" id="IPR027417">
    <property type="entry name" value="P-loop_NTPase"/>
</dbReference>
<dbReference type="PANTHER" id="PTHR47957">
    <property type="entry name" value="ATP-DEPENDENT HELICASE HRQ1"/>
    <property type="match status" value="1"/>
</dbReference>
<dbReference type="EMBL" id="PPFX01000025">
    <property type="protein sequence ID" value="PNU19689.1"/>
    <property type="molecule type" value="Genomic_DNA"/>
</dbReference>
<evidence type="ECO:0000256" key="1">
    <source>
        <dbReference type="ARBA" id="ARBA00022741"/>
    </source>
</evidence>
<dbReference type="PANTHER" id="PTHR47957:SF3">
    <property type="entry name" value="ATP-DEPENDENT HELICASE HRQ1"/>
    <property type="match status" value="1"/>
</dbReference>
<evidence type="ECO:0000256" key="2">
    <source>
        <dbReference type="ARBA" id="ARBA00022840"/>
    </source>
</evidence>
<proteinExistence type="predicted"/>
<dbReference type="InterPro" id="IPR018973">
    <property type="entry name" value="MZB"/>
</dbReference>
<dbReference type="PROSITE" id="PS51192">
    <property type="entry name" value="HELICASE_ATP_BIND_1"/>
    <property type="match status" value="1"/>
</dbReference>
<comment type="caution">
    <text evidence="5">The sequence shown here is derived from an EMBL/GenBank/DDBJ whole genome shotgun (WGS) entry which is preliminary data.</text>
</comment>
<gene>
    <name evidence="5" type="ORF">C2E25_11340</name>
</gene>
<dbReference type="Proteomes" id="UP000236340">
    <property type="component" value="Unassembled WGS sequence"/>
</dbReference>
<dbReference type="SUPFAM" id="SSF52540">
    <property type="entry name" value="P-loop containing nucleoside triphosphate hydrolases"/>
    <property type="match status" value="2"/>
</dbReference>